<feature type="domain" description="Reverse transcriptase zinc-binding" evidence="1">
    <location>
        <begin position="98"/>
        <end position="183"/>
    </location>
</feature>
<name>M1BXK5_SOLTU</name>
<dbReference type="PANTHER" id="PTHR36617">
    <property type="entry name" value="PROTEIN, PUTATIVE-RELATED"/>
    <property type="match status" value="1"/>
</dbReference>
<evidence type="ECO:0000313" key="3">
    <source>
        <dbReference type="Proteomes" id="UP000011115"/>
    </source>
</evidence>
<evidence type="ECO:0000259" key="1">
    <source>
        <dbReference type="Pfam" id="PF13966"/>
    </source>
</evidence>
<dbReference type="EnsemblPlants" id="PGSC0003DMT400055217">
    <property type="protein sequence ID" value="PGSC0003DMT400055217"/>
    <property type="gene ID" value="PGSC0003DMG400021434"/>
</dbReference>
<dbReference type="Gramene" id="PGSC0003DMT400055217">
    <property type="protein sequence ID" value="PGSC0003DMT400055217"/>
    <property type="gene ID" value="PGSC0003DMG400021434"/>
</dbReference>
<organism evidence="2 3">
    <name type="scientific">Solanum tuberosum</name>
    <name type="common">Potato</name>
    <dbReference type="NCBI Taxonomy" id="4113"/>
    <lineage>
        <taxon>Eukaryota</taxon>
        <taxon>Viridiplantae</taxon>
        <taxon>Streptophyta</taxon>
        <taxon>Embryophyta</taxon>
        <taxon>Tracheophyta</taxon>
        <taxon>Spermatophyta</taxon>
        <taxon>Magnoliopsida</taxon>
        <taxon>eudicotyledons</taxon>
        <taxon>Gunneridae</taxon>
        <taxon>Pentapetalae</taxon>
        <taxon>asterids</taxon>
        <taxon>lamiids</taxon>
        <taxon>Solanales</taxon>
        <taxon>Solanaceae</taxon>
        <taxon>Solanoideae</taxon>
        <taxon>Solaneae</taxon>
        <taxon>Solanum</taxon>
    </lineage>
</organism>
<dbReference type="HOGENOM" id="CLU_1130704_0_0_1"/>
<evidence type="ECO:0000313" key="2">
    <source>
        <dbReference type="EnsemblPlants" id="PGSC0003DMT400055217"/>
    </source>
</evidence>
<dbReference type="Proteomes" id="UP000011115">
    <property type="component" value="Unassembled WGS sequence"/>
</dbReference>
<protein>
    <submittedName>
        <fullName evidence="2">RNase H family protein</fullName>
    </submittedName>
</protein>
<dbReference type="PANTHER" id="PTHR36617:SF16">
    <property type="entry name" value="OS04G0516500 PROTEIN"/>
    <property type="match status" value="1"/>
</dbReference>
<accession>M1BXK5</accession>
<dbReference type="InterPro" id="IPR026960">
    <property type="entry name" value="RVT-Znf"/>
</dbReference>
<dbReference type="OMA" id="QNEEWDI"/>
<dbReference type="eggNOG" id="KOG1075">
    <property type="taxonomic scope" value="Eukaryota"/>
</dbReference>
<reference evidence="3" key="1">
    <citation type="journal article" date="2011" name="Nature">
        <title>Genome sequence and analysis of the tuber crop potato.</title>
        <authorList>
            <consortium name="The Potato Genome Sequencing Consortium"/>
        </authorList>
    </citation>
    <scope>NUCLEOTIDE SEQUENCE [LARGE SCALE GENOMIC DNA]</scope>
    <source>
        <strain evidence="3">cv. DM1-3 516 R44</strain>
    </source>
</reference>
<reference evidence="2" key="2">
    <citation type="submission" date="2015-06" db="UniProtKB">
        <authorList>
            <consortium name="EnsemblPlants"/>
        </authorList>
    </citation>
    <scope>IDENTIFICATION</scope>
    <source>
        <strain evidence="2">DM1-3 516 R44</strain>
    </source>
</reference>
<sequence>MMRIREEVEHEIWWQQKGGTASFWMDNWTKLGALYFIEPQGLNEEVEVKDMIQNEEWDIPRLRQMISEDMVNYIVENINPIMEGDDKAWWMGNTQGEFTVKSAFQLLRRRREEQDWMNNIWIKGLPFKISFFLWRVWRKRIPTDDVLKKMKINMVSKCYCCNVGEEETIQHLFLTAPIAQQLWNHFASCAGINIEGLHLQQLITTWWDWPAKHKVKQMLNAMPAIIMWEL</sequence>
<dbReference type="STRING" id="4113.M1BXK5"/>
<proteinExistence type="predicted"/>
<keyword evidence="3" id="KW-1185">Reference proteome</keyword>
<dbReference type="Pfam" id="PF13966">
    <property type="entry name" value="zf-RVT"/>
    <property type="match status" value="1"/>
</dbReference>
<dbReference type="PaxDb" id="4113-PGSC0003DMT400055217"/>
<dbReference type="InParanoid" id="M1BXK5"/>
<dbReference type="AlphaFoldDB" id="M1BXK5"/>